<dbReference type="KEGG" id="mdi:METDI1419"/>
<evidence type="ECO:0000313" key="2">
    <source>
        <dbReference type="Proteomes" id="UP000008070"/>
    </source>
</evidence>
<accession>C7CFV0</accession>
<name>C7CFV0_METED</name>
<dbReference type="EMBL" id="FP103042">
    <property type="protein sequence ID" value="CAX23026.1"/>
    <property type="molecule type" value="Genomic_DNA"/>
</dbReference>
<reference evidence="2" key="1">
    <citation type="journal article" date="2009" name="PLoS ONE">
        <title>Methylobacterium genome sequences: a reference blueprint to investigate microbial metabolism of C1 compounds from natural and industrial sources.</title>
        <authorList>
            <person name="Vuilleumier S."/>
            <person name="Chistoserdova L."/>
            <person name="Lee M.-C."/>
            <person name="Bringel F."/>
            <person name="Lajus A."/>
            <person name="Zhou Y."/>
            <person name="Gourion B."/>
            <person name="Barbe V."/>
            <person name="Chang J."/>
            <person name="Cruveiller S."/>
            <person name="Dossat C."/>
            <person name="Gillett W."/>
            <person name="Gruffaz C."/>
            <person name="Haugen E."/>
            <person name="Hourcade E."/>
            <person name="Levy R."/>
            <person name="Mangenot S."/>
            <person name="Muller E."/>
            <person name="Nadalig T."/>
            <person name="Pagni M."/>
            <person name="Penny C."/>
            <person name="Peyraud R."/>
            <person name="Robinson D.G."/>
            <person name="Roche D."/>
            <person name="Rouy Z."/>
            <person name="Saenampechek C."/>
            <person name="Salvignol G."/>
            <person name="Vallenet D."/>
            <person name="Wu Z."/>
            <person name="Marx C.J."/>
            <person name="Vorholt J.A."/>
            <person name="Olson M.V."/>
            <person name="Kaul R."/>
            <person name="Weissenbach J."/>
            <person name="Medigue C."/>
            <person name="Lidstrom M.E."/>
        </authorList>
    </citation>
    <scope>NUCLEOTIDE SEQUENCE [LARGE SCALE GENOMIC DNA]</scope>
    <source>
        <strain evidence="2">DSM 6343 / CIP 106787 / DM4</strain>
    </source>
</reference>
<proteinExistence type="predicted"/>
<dbReference type="AlphaFoldDB" id="C7CFV0"/>
<dbReference type="Proteomes" id="UP000008070">
    <property type="component" value="Chromosome"/>
</dbReference>
<organism evidence="1 2">
    <name type="scientific">Methylorubrum extorquens (strain DSM 6343 / CIP 106787 / DM4)</name>
    <name type="common">Methylobacterium extorquens</name>
    <dbReference type="NCBI Taxonomy" id="661410"/>
    <lineage>
        <taxon>Bacteria</taxon>
        <taxon>Pseudomonadati</taxon>
        <taxon>Pseudomonadota</taxon>
        <taxon>Alphaproteobacteria</taxon>
        <taxon>Hyphomicrobiales</taxon>
        <taxon>Methylobacteriaceae</taxon>
        <taxon>Methylorubrum</taxon>
    </lineage>
</organism>
<dbReference type="HOGENOM" id="CLU_2771134_0_0_5"/>
<evidence type="ECO:0000313" key="1">
    <source>
        <dbReference type="EMBL" id="CAX23026.1"/>
    </source>
</evidence>
<sequence>MLISPILAEASDYRFGAAAFTRQSEHRHPPHRFGTEGEDRTAVTDQLMRSDIRRRRRCFELPWQSPSAV</sequence>
<gene>
    <name evidence="1" type="ORF">METD_I1419</name>
</gene>
<protein>
    <submittedName>
        <fullName evidence="1">Uncharacterized protein</fullName>
    </submittedName>
</protein>